<dbReference type="GO" id="GO:0070224">
    <property type="term" value="F:sulfide:quinone oxidoreductase activity"/>
    <property type="evidence" value="ECO:0007669"/>
    <property type="project" value="TreeGrafter"/>
</dbReference>
<organism evidence="2 3">
    <name type="scientific">Ichthyophthirius multifiliis</name>
    <name type="common">White spot disease agent</name>
    <name type="synonym">Ich</name>
    <dbReference type="NCBI Taxonomy" id="5932"/>
    <lineage>
        <taxon>Eukaryota</taxon>
        <taxon>Sar</taxon>
        <taxon>Alveolata</taxon>
        <taxon>Ciliophora</taxon>
        <taxon>Intramacronucleata</taxon>
        <taxon>Oligohymenophorea</taxon>
        <taxon>Hymenostomatida</taxon>
        <taxon>Ophryoglenina</taxon>
        <taxon>Ichthyophthirius</taxon>
    </lineage>
</organism>
<dbReference type="InParanoid" id="G0R5Q7"/>
<dbReference type="GO" id="GO:0005739">
    <property type="term" value="C:mitochondrion"/>
    <property type="evidence" value="ECO:0007669"/>
    <property type="project" value="TreeGrafter"/>
</dbReference>
<protein>
    <recommendedName>
        <fullName evidence="1">FAD/NAD(P)-binding domain-containing protein</fullName>
    </recommendedName>
</protein>
<dbReference type="STRING" id="857967.G0R5Q7"/>
<dbReference type="Pfam" id="PF07992">
    <property type="entry name" value="Pyr_redox_2"/>
    <property type="match status" value="1"/>
</dbReference>
<keyword evidence="3" id="KW-1185">Reference proteome</keyword>
<dbReference type="OrthoDB" id="282672at2759"/>
<name>G0R5Q7_ICHMU</name>
<dbReference type="EMBL" id="GL984381">
    <property type="protein sequence ID" value="EGR27203.1"/>
    <property type="molecule type" value="Genomic_DNA"/>
</dbReference>
<dbReference type="InterPro" id="IPR015904">
    <property type="entry name" value="Sulphide_quinone_reductase"/>
</dbReference>
<sequence>MIHCLKNIKKINIHNQIVYNLGGSKRQPTPKDLDSYDVVWVGSNLGGICSSHTDKAAHGKFKMFVCFDSPVNQIYPVRMVYEQQHVKKSDYVQFSKLAINQFTPSELSSVKQILPDENAIILQNGRRIGYNHLVLATGMRHDTQQIKGFWDALEHPTHPVYSNRDPESWRANNHKYSKYVTNYKHGNGFFCIPQYPYAGEVECFNFFISDEIWKWASCNGALSPKHNFTIMNANEKFVHYCDSADDFIKSELQKKGVNVEYNQKLVEISKDNQMATFQNLKTGETTVREYQNLYSIMPTKPNEPLVNAGLTNSNGLLDVNHETLQHNKYKNIFGLGDCCDLPTTKTFWAGWYQIAVVRNNLIRSLQGQSLNAHYDGFSKVPLFTGNSSLTYIAHYYGGVGNWQHLAHKNGGPIASRRYSYWANKQASKFLNYYLGQDYGPPYHKFMKKFPVPAEEKDSSEGLLNKYFPLKSSH</sequence>
<dbReference type="Proteomes" id="UP000008983">
    <property type="component" value="Unassembled WGS sequence"/>
</dbReference>
<dbReference type="PANTHER" id="PTHR10632:SF2">
    <property type="entry name" value="SULFIDE:QUINONE OXIDOREDUCTASE, MITOCHONDRIAL"/>
    <property type="match status" value="1"/>
</dbReference>
<dbReference type="PANTHER" id="PTHR10632">
    <property type="entry name" value="SULFIDE:QUINONE OXIDOREDUCTASE"/>
    <property type="match status" value="1"/>
</dbReference>
<proteinExistence type="predicted"/>
<dbReference type="GeneID" id="14903262"/>
<dbReference type="eggNOG" id="KOG3851">
    <property type="taxonomic scope" value="Eukaryota"/>
</dbReference>
<dbReference type="InterPro" id="IPR036188">
    <property type="entry name" value="FAD/NAD-bd_sf"/>
</dbReference>
<dbReference type="GO" id="GO:0071949">
    <property type="term" value="F:FAD binding"/>
    <property type="evidence" value="ECO:0007669"/>
    <property type="project" value="TreeGrafter"/>
</dbReference>
<evidence type="ECO:0000313" key="2">
    <source>
        <dbReference type="EMBL" id="EGR27203.1"/>
    </source>
</evidence>
<gene>
    <name evidence="2" type="ORF">IMG5_200230</name>
</gene>
<dbReference type="Gene3D" id="3.50.50.60">
    <property type="entry name" value="FAD/NAD(P)-binding domain"/>
    <property type="match status" value="2"/>
</dbReference>
<dbReference type="InterPro" id="IPR023753">
    <property type="entry name" value="FAD/NAD-binding_dom"/>
</dbReference>
<reference evidence="2 3" key="1">
    <citation type="submission" date="2011-07" db="EMBL/GenBank/DDBJ databases">
        <authorList>
            <person name="Coyne R."/>
            <person name="Brami D."/>
            <person name="Johnson J."/>
            <person name="Hostetler J."/>
            <person name="Hannick L."/>
            <person name="Clark T."/>
            <person name="Cassidy-Hanley D."/>
            <person name="Inman J."/>
        </authorList>
    </citation>
    <scope>NUCLEOTIDE SEQUENCE [LARGE SCALE GENOMIC DNA]</scope>
    <source>
        <strain evidence="2 3">G5</strain>
    </source>
</reference>
<dbReference type="SUPFAM" id="SSF51905">
    <property type="entry name" value="FAD/NAD(P)-binding domain"/>
    <property type="match status" value="2"/>
</dbReference>
<evidence type="ECO:0000259" key="1">
    <source>
        <dbReference type="Pfam" id="PF07992"/>
    </source>
</evidence>
<feature type="domain" description="FAD/NAD(P)-binding" evidence="1">
    <location>
        <begin position="226"/>
        <end position="340"/>
    </location>
</feature>
<evidence type="ECO:0000313" key="3">
    <source>
        <dbReference type="Proteomes" id="UP000008983"/>
    </source>
</evidence>
<dbReference type="AlphaFoldDB" id="G0R5Q7"/>
<dbReference type="RefSeq" id="XP_004024087.1">
    <property type="nucleotide sequence ID" value="XM_004024038.1"/>
</dbReference>
<dbReference type="OMA" id="AWEHEEH"/>
<accession>G0R5Q7</accession>
<dbReference type="GO" id="GO:0070221">
    <property type="term" value="P:sulfide oxidation, using sulfide:quinone oxidoreductase"/>
    <property type="evidence" value="ECO:0007669"/>
    <property type="project" value="TreeGrafter"/>
</dbReference>